<name>A0A834IKZ0_RHYFE</name>
<gene>
    <name evidence="2" type="ORF">GWI33_006963</name>
</gene>
<organism evidence="2 3">
    <name type="scientific">Rhynchophorus ferrugineus</name>
    <name type="common">Red palm weevil</name>
    <name type="synonym">Curculio ferrugineus</name>
    <dbReference type="NCBI Taxonomy" id="354439"/>
    <lineage>
        <taxon>Eukaryota</taxon>
        <taxon>Metazoa</taxon>
        <taxon>Ecdysozoa</taxon>
        <taxon>Arthropoda</taxon>
        <taxon>Hexapoda</taxon>
        <taxon>Insecta</taxon>
        <taxon>Pterygota</taxon>
        <taxon>Neoptera</taxon>
        <taxon>Endopterygota</taxon>
        <taxon>Coleoptera</taxon>
        <taxon>Polyphaga</taxon>
        <taxon>Cucujiformia</taxon>
        <taxon>Curculionidae</taxon>
        <taxon>Dryophthorinae</taxon>
        <taxon>Rhynchophorus</taxon>
    </lineage>
</organism>
<evidence type="ECO:0000256" key="1">
    <source>
        <dbReference type="SAM" id="MobiDB-lite"/>
    </source>
</evidence>
<dbReference type="AlphaFoldDB" id="A0A834IKZ0"/>
<dbReference type="Proteomes" id="UP000625711">
    <property type="component" value="Unassembled WGS sequence"/>
</dbReference>
<dbReference type="EMBL" id="JAACXV010000353">
    <property type="protein sequence ID" value="KAF7279625.1"/>
    <property type="molecule type" value="Genomic_DNA"/>
</dbReference>
<keyword evidence="3" id="KW-1185">Reference proteome</keyword>
<sequence length="101" mass="10644">MFILRCFGTWRHDGFGTIIVCSSATYLTSHECNLAPIGPDSGPSRATTNGGPPGSYPRRTAAPCGCQRAPSGGEPSRLALALVQANEDAVQLIMCGAMRLY</sequence>
<accession>A0A834IKZ0</accession>
<reference evidence="2" key="1">
    <citation type="submission" date="2020-08" db="EMBL/GenBank/DDBJ databases">
        <title>Genome sequencing and assembly of the red palm weevil Rhynchophorus ferrugineus.</title>
        <authorList>
            <person name="Dias G.B."/>
            <person name="Bergman C.M."/>
            <person name="Manee M."/>
        </authorList>
    </citation>
    <scope>NUCLEOTIDE SEQUENCE</scope>
    <source>
        <strain evidence="2">AA-2017</strain>
        <tissue evidence="2">Whole larva</tissue>
    </source>
</reference>
<feature type="region of interest" description="Disordered" evidence="1">
    <location>
        <begin position="36"/>
        <end position="59"/>
    </location>
</feature>
<proteinExistence type="predicted"/>
<protein>
    <submittedName>
        <fullName evidence="2">Uncharacterized protein</fullName>
    </submittedName>
</protein>
<evidence type="ECO:0000313" key="2">
    <source>
        <dbReference type="EMBL" id="KAF7279625.1"/>
    </source>
</evidence>
<comment type="caution">
    <text evidence="2">The sequence shown here is derived from an EMBL/GenBank/DDBJ whole genome shotgun (WGS) entry which is preliminary data.</text>
</comment>
<evidence type="ECO:0000313" key="3">
    <source>
        <dbReference type="Proteomes" id="UP000625711"/>
    </source>
</evidence>